<gene>
    <name evidence="2" type="ORF">WKW80_19285</name>
</gene>
<evidence type="ECO:0000313" key="2">
    <source>
        <dbReference type="EMBL" id="MEJ8824148.1"/>
    </source>
</evidence>
<sequence>MRDKCPRESHAAWAPSSHRPDPLALLDQANKGRNPELVPLRMGRMVHTPFTFYRGAALNMADDLANTPVTGMRVQACGDCHLMNFGAFATPERRMIFDVNDMDETLPAPWEWDVKRLAASFVVASRNNRFSESAARDAALACVRSYRERMAEYSRMSVLEVWYSCIEIEEALTFVGDQSTRKRLQKRIAAARRRSVLEHDFPKLAAMAGEVPTIRDNPPLIYHPNDERGQSMLDRAREAFGSYRDSVQEDRRTLIDRYEIKDVAIKVVGVGSVGTFCAVALLMAGKSDPLFLQVKEARASVLEAYAGKSLHANHGQRVVNGYRLIQSASDIFLGWTRGRLGRDFFVRQLRDMKISALVDTLLPSGMNDYATLCGWTLARAHARSGDPAQISGYLGKNDTFDKAIAGFAAAYADQNERDHDELRKAVLSAQIDVLVEPD</sequence>
<dbReference type="PANTHER" id="PTHR39441:SF1">
    <property type="entry name" value="DUF2252 DOMAIN-CONTAINING PROTEIN"/>
    <property type="match status" value="1"/>
</dbReference>
<reference evidence="2 3" key="1">
    <citation type="submission" date="2024-03" db="EMBL/GenBank/DDBJ databases">
        <title>Novel species of the genus Variovorax.</title>
        <authorList>
            <person name="Liu Q."/>
            <person name="Xin Y.-H."/>
        </authorList>
    </citation>
    <scope>NUCLEOTIDE SEQUENCE [LARGE SCALE GENOMIC DNA]</scope>
    <source>
        <strain evidence="2 3">KACC 18501</strain>
    </source>
</reference>
<protein>
    <submittedName>
        <fullName evidence="2">DUF2252 domain-containing protein</fullName>
    </submittedName>
</protein>
<keyword evidence="3" id="KW-1185">Reference proteome</keyword>
<feature type="region of interest" description="Disordered" evidence="1">
    <location>
        <begin position="1"/>
        <end position="25"/>
    </location>
</feature>
<dbReference type="InterPro" id="IPR018721">
    <property type="entry name" value="DUF2252"/>
</dbReference>
<dbReference type="EMBL" id="JBBKZV010000012">
    <property type="protein sequence ID" value="MEJ8824148.1"/>
    <property type="molecule type" value="Genomic_DNA"/>
</dbReference>
<name>A0ABU8W3F7_9BURK</name>
<evidence type="ECO:0000313" key="3">
    <source>
        <dbReference type="Proteomes" id="UP001363010"/>
    </source>
</evidence>
<feature type="compositionally biased region" description="Basic and acidic residues" evidence="1">
    <location>
        <begin position="1"/>
        <end position="10"/>
    </location>
</feature>
<dbReference type="RefSeq" id="WP_340365183.1">
    <property type="nucleotide sequence ID" value="NZ_JBBKZV010000012.1"/>
</dbReference>
<dbReference type="Proteomes" id="UP001363010">
    <property type="component" value="Unassembled WGS sequence"/>
</dbReference>
<accession>A0ABU8W3F7</accession>
<evidence type="ECO:0000256" key="1">
    <source>
        <dbReference type="SAM" id="MobiDB-lite"/>
    </source>
</evidence>
<proteinExistence type="predicted"/>
<dbReference type="PANTHER" id="PTHR39441">
    <property type="entry name" value="DUF2252 DOMAIN-CONTAINING PROTEIN"/>
    <property type="match status" value="1"/>
</dbReference>
<organism evidence="2 3">
    <name type="scientific">Variovorax humicola</name>
    <dbReference type="NCBI Taxonomy" id="1769758"/>
    <lineage>
        <taxon>Bacteria</taxon>
        <taxon>Pseudomonadati</taxon>
        <taxon>Pseudomonadota</taxon>
        <taxon>Betaproteobacteria</taxon>
        <taxon>Burkholderiales</taxon>
        <taxon>Comamonadaceae</taxon>
        <taxon>Variovorax</taxon>
    </lineage>
</organism>
<comment type="caution">
    <text evidence="2">The sequence shown here is derived from an EMBL/GenBank/DDBJ whole genome shotgun (WGS) entry which is preliminary data.</text>
</comment>
<dbReference type="Pfam" id="PF10009">
    <property type="entry name" value="DUF2252"/>
    <property type="match status" value="1"/>
</dbReference>